<proteinExistence type="predicted"/>
<keyword evidence="2" id="KW-1185">Reference proteome</keyword>
<evidence type="ECO:0000313" key="1">
    <source>
        <dbReference type="EMBL" id="AWY08499.1"/>
    </source>
</evidence>
<sequence>MFFNNPAPGVIPNYPIVHSINEMHRRVAELNGELIAAGCTVVESCGEMLIEVPKGASAKVDDIIQRHQDMFKGPVVSQPACLQIGGEHAEAEV</sequence>
<evidence type="ECO:0000313" key="2">
    <source>
        <dbReference type="Proteomes" id="UP000251795"/>
    </source>
</evidence>
<name>A0A2Z4QEN4_9CAUD</name>
<accession>A0A2Z4QEN4</accession>
<dbReference type="Proteomes" id="UP000251795">
    <property type="component" value="Segment"/>
</dbReference>
<dbReference type="EMBL" id="MH248138">
    <property type="protein sequence ID" value="AWY08499.1"/>
    <property type="molecule type" value="Genomic_DNA"/>
</dbReference>
<protein>
    <submittedName>
        <fullName evidence="1">Uncharacterized protein</fullName>
    </submittedName>
</protein>
<organism evidence="1 2">
    <name type="scientific">Erwinia phage vB_EamM_Alexandra</name>
    <dbReference type="NCBI Taxonomy" id="2201424"/>
    <lineage>
        <taxon>Viruses</taxon>
        <taxon>Duplodnaviria</taxon>
        <taxon>Heunggongvirae</taxon>
        <taxon>Uroviricota</taxon>
        <taxon>Caudoviricetes</taxon>
        <taxon>Alexandravirus</taxon>
        <taxon>Alexandravirus alexandra</taxon>
    </lineage>
</organism>
<gene>
    <name evidence="1" type="ORF">Alexandra_239</name>
</gene>
<reference evidence="1 2" key="1">
    <citation type="submission" date="2018-04" db="EMBL/GenBank/DDBJ databases">
        <authorList>
            <person name="Go L.Y."/>
            <person name="Mitchell J.A."/>
        </authorList>
    </citation>
    <scope>NUCLEOTIDE SEQUENCE [LARGE SCALE GENOMIC DNA]</scope>
</reference>